<evidence type="ECO:0000313" key="2">
    <source>
        <dbReference type="EMBL" id="OTG16735.1"/>
    </source>
</evidence>
<dbReference type="EMBL" id="MNCJ02000324">
    <property type="protein sequence ID" value="KAF5793140.1"/>
    <property type="molecule type" value="Genomic_DNA"/>
</dbReference>
<evidence type="ECO:0000313" key="1">
    <source>
        <dbReference type="EMBL" id="KAF5793140.1"/>
    </source>
</evidence>
<reference evidence="1 3" key="1">
    <citation type="journal article" date="2017" name="Nature">
        <title>The sunflower genome provides insights into oil metabolism, flowering and Asterid evolution.</title>
        <authorList>
            <person name="Badouin H."/>
            <person name="Gouzy J."/>
            <person name="Grassa C.J."/>
            <person name="Murat F."/>
            <person name="Staton S.E."/>
            <person name="Cottret L."/>
            <person name="Lelandais-Briere C."/>
            <person name="Owens G.L."/>
            <person name="Carrere S."/>
            <person name="Mayjonade B."/>
            <person name="Legrand L."/>
            <person name="Gill N."/>
            <person name="Kane N.C."/>
            <person name="Bowers J.E."/>
            <person name="Hubner S."/>
            <person name="Bellec A."/>
            <person name="Berard A."/>
            <person name="Berges H."/>
            <person name="Blanchet N."/>
            <person name="Boniface M.C."/>
            <person name="Brunel D."/>
            <person name="Catrice O."/>
            <person name="Chaidir N."/>
            <person name="Claudel C."/>
            <person name="Donnadieu C."/>
            <person name="Faraut T."/>
            <person name="Fievet G."/>
            <person name="Helmstetter N."/>
            <person name="King M."/>
            <person name="Knapp S.J."/>
            <person name="Lai Z."/>
            <person name="Le Paslier M.C."/>
            <person name="Lippi Y."/>
            <person name="Lorenzon L."/>
            <person name="Mandel J.R."/>
            <person name="Marage G."/>
            <person name="Marchand G."/>
            <person name="Marquand E."/>
            <person name="Bret-Mestries E."/>
            <person name="Morien E."/>
            <person name="Nambeesan S."/>
            <person name="Nguyen T."/>
            <person name="Pegot-Espagnet P."/>
            <person name="Pouilly N."/>
            <person name="Raftis F."/>
            <person name="Sallet E."/>
            <person name="Schiex T."/>
            <person name="Thomas J."/>
            <person name="Vandecasteele C."/>
            <person name="Vares D."/>
            <person name="Vear F."/>
            <person name="Vautrin S."/>
            <person name="Crespi M."/>
            <person name="Mangin B."/>
            <person name="Burke J.M."/>
            <person name="Salse J."/>
            <person name="Munos S."/>
            <person name="Vincourt P."/>
            <person name="Rieseberg L.H."/>
            <person name="Langlade N.B."/>
        </authorList>
    </citation>
    <scope>NUCLEOTIDE SEQUENCE [LARGE SCALE GENOMIC DNA]</scope>
    <source>
        <strain evidence="3">cv. SF193</strain>
        <tissue evidence="1">Leaves</tissue>
    </source>
</reference>
<proteinExistence type="predicted"/>
<dbReference type="Proteomes" id="UP000215914">
    <property type="component" value="Chromosome 9"/>
</dbReference>
<keyword evidence="3" id="KW-1185">Reference proteome</keyword>
<name>A0A251U043_HELAN</name>
<sequence>MAGYGGEPQKSNVFATAVAWWWGSGRDGEGEVEERWAGPRMVVVMDNERYNVYRER</sequence>
<reference evidence="2" key="2">
    <citation type="submission" date="2017-02" db="EMBL/GenBank/DDBJ databases">
        <title>Sunflower complete genome.</title>
        <authorList>
            <person name="Langlade N."/>
            <person name="Munos S."/>
        </authorList>
    </citation>
    <scope>NUCLEOTIDE SEQUENCE [LARGE SCALE GENOMIC DNA]</scope>
    <source>
        <tissue evidence="2">Leaves</tissue>
    </source>
</reference>
<protein>
    <submittedName>
        <fullName evidence="2">Uncharacterized protein</fullName>
    </submittedName>
</protein>
<reference evidence="1" key="3">
    <citation type="submission" date="2020-06" db="EMBL/GenBank/DDBJ databases">
        <title>Helianthus annuus Genome sequencing and assembly Release 2.</title>
        <authorList>
            <person name="Gouzy J."/>
            <person name="Langlade N."/>
            <person name="Munos S."/>
        </authorList>
    </citation>
    <scope>NUCLEOTIDE SEQUENCE</scope>
    <source>
        <tissue evidence="1">Leaves</tissue>
    </source>
</reference>
<dbReference type="InParanoid" id="A0A251U043"/>
<evidence type="ECO:0000313" key="3">
    <source>
        <dbReference type="Proteomes" id="UP000215914"/>
    </source>
</evidence>
<organism evidence="2 3">
    <name type="scientific">Helianthus annuus</name>
    <name type="common">Common sunflower</name>
    <dbReference type="NCBI Taxonomy" id="4232"/>
    <lineage>
        <taxon>Eukaryota</taxon>
        <taxon>Viridiplantae</taxon>
        <taxon>Streptophyta</taxon>
        <taxon>Embryophyta</taxon>
        <taxon>Tracheophyta</taxon>
        <taxon>Spermatophyta</taxon>
        <taxon>Magnoliopsida</taxon>
        <taxon>eudicotyledons</taxon>
        <taxon>Gunneridae</taxon>
        <taxon>Pentapetalae</taxon>
        <taxon>asterids</taxon>
        <taxon>campanulids</taxon>
        <taxon>Asterales</taxon>
        <taxon>Asteraceae</taxon>
        <taxon>Asteroideae</taxon>
        <taxon>Heliantheae alliance</taxon>
        <taxon>Heliantheae</taxon>
        <taxon>Helianthus</taxon>
    </lineage>
</organism>
<dbReference type="Gramene" id="mRNA:HanXRQr2_Chr09g0414111">
    <property type="protein sequence ID" value="CDS:HanXRQr2_Chr09g0414111.1"/>
    <property type="gene ID" value="HanXRQr2_Chr09g0414111"/>
</dbReference>
<gene>
    <name evidence="2" type="ORF">HannXRQ_Chr09g0274661</name>
    <name evidence="1" type="ORF">HanXRQr2_Chr09g0414111</name>
</gene>
<dbReference type="AlphaFoldDB" id="A0A251U043"/>
<accession>A0A251U043</accession>
<dbReference type="EMBL" id="CM007898">
    <property type="protein sequence ID" value="OTG16735.1"/>
    <property type="molecule type" value="Genomic_DNA"/>
</dbReference>